<proteinExistence type="predicted"/>
<gene>
    <name evidence="1" type="ORF">LCGC14_1490370</name>
</gene>
<evidence type="ECO:0000313" key="1">
    <source>
        <dbReference type="EMBL" id="KKM65537.1"/>
    </source>
</evidence>
<name>A0A0F9M8N2_9ZZZZ</name>
<dbReference type="EMBL" id="LAZR01010708">
    <property type="protein sequence ID" value="KKM65537.1"/>
    <property type="molecule type" value="Genomic_DNA"/>
</dbReference>
<dbReference type="AlphaFoldDB" id="A0A0F9M8N2"/>
<accession>A0A0F9M8N2</accession>
<organism evidence="1">
    <name type="scientific">marine sediment metagenome</name>
    <dbReference type="NCBI Taxonomy" id="412755"/>
    <lineage>
        <taxon>unclassified sequences</taxon>
        <taxon>metagenomes</taxon>
        <taxon>ecological metagenomes</taxon>
    </lineage>
</organism>
<reference evidence="1" key="1">
    <citation type="journal article" date="2015" name="Nature">
        <title>Complex archaea that bridge the gap between prokaryotes and eukaryotes.</title>
        <authorList>
            <person name="Spang A."/>
            <person name="Saw J.H."/>
            <person name="Jorgensen S.L."/>
            <person name="Zaremba-Niedzwiedzka K."/>
            <person name="Martijn J."/>
            <person name="Lind A.E."/>
            <person name="van Eijk R."/>
            <person name="Schleper C."/>
            <person name="Guy L."/>
            <person name="Ettema T.J."/>
        </authorList>
    </citation>
    <scope>NUCLEOTIDE SEQUENCE</scope>
</reference>
<sequence length="119" mass="13394">MLGDVVRWLKPIQGVTGAATVPYFCIVVDYVQDGTGRGLYRIVRSLHPENGATFGESVWVPPHYLTKMQFPNRPTAVRVYLANEKLIDRGCECNCCAHEAIPKGLIRKDGTFIWTQQEN</sequence>
<comment type="caution">
    <text evidence="1">The sequence shown here is derived from an EMBL/GenBank/DDBJ whole genome shotgun (WGS) entry which is preliminary data.</text>
</comment>
<protein>
    <submittedName>
        <fullName evidence="1">Uncharacterized protein</fullName>
    </submittedName>
</protein>